<comment type="subcellular location">
    <subcellularLocation>
        <location evidence="1">Cell inner membrane</location>
        <topology evidence="1">Multi-pass membrane protein</topology>
    </subcellularLocation>
    <subcellularLocation>
        <location evidence="8">Cell membrane</location>
        <topology evidence="8">Multi-pass membrane protein</topology>
    </subcellularLocation>
</comment>
<dbReference type="InterPro" id="IPR043429">
    <property type="entry name" value="ArtM/GltK/GlnP/TcyL/YhdX-like"/>
</dbReference>
<evidence type="ECO:0000256" key="2">
    <source>
        <dbReference type="ARBA" id="ARBA00010072"/>
    </source>
</evidence>
<dbReference type="PROSITE" id="PS50928">
    <property type="entry name" value="ABC_TM1"/>
    <property type="match status" value="1"/>
</dbReference>
<name>A0ABW0P7Q4_9HYPH</name>
<feature type="domain" description="ABC transmembrane type-1" evidence="9">
    <location>
        <begin position="161"/>
        <end position="351"/>
    </location>
</feature>
<evidence type="ECO:0000259" key="9">
    <source>
        <dbReference type="PROSITE" id="PS50928"/>
    </source>
</evidence>
<keyword evidence="6 8" id="KW-1133">Transmembrane helix</keyword>
<feature type="transmembrane region" description="Helical" evidence="8">
    <location>
        <begin position="37"/>
        <end position="60"/>
    </location>
</feature>
<dbReference type="PANTHER" id="PTHR30614">
    <property type="entry name" value="MEMBRANE COMPONENT OF AMINO ACID ABC TRANSPORTER"/>
    <property type="match status" value="1"/>
</dbReference>
<reference evidence="11" key="1">
    <citation type="journal article" date="2019" name="Int. J. Syst. Evol. Microbiol.">
        <title>The Global Catalogue of Microorganisms (GCM) 10K type strain sequencing project: providing services to taxonomists for standard genome sequencing and annotation.</title>
        <authorList>
            <consortium name="The Broad Institute Genomics Platform"/>
            <consortium name="The Broad Institute Genome Sequencing Center for Infectious Disease"/>
            <person name="Wu L."/>
            <person name="Ma J."/>
        </authorList>
    </citation>
    <scope>NUCLEOTIDE SEQUENCE [LARGE SCALE GENOMIC DNA]</scope>
    <source>
        <strain evidence="11">CCUG 43117</strain>
    </source>
</reference>
<evidence type="ECO:0000313" key="10">
    <source>
        <dbReference type="EMBL" id="MFC5506769.1"/>
    </source>
</evidence>
<comment type="caution">
    <text evidence="10">The sequence shown here is derived from an EMBL/GenBank/DDBJ whole genome shotgun (WGS) entry which is preliminary data.</text>
</comment>
<dbReference type="PANTHER" id="PTHR30614:SF41">
    <property type="entry name" value="INNER MEMBRANE AMINO-ACID ABC TRANSPORTER PERMEASE PROTEIN YHDY"/>
    <property type="match status" value="1"/>
</dbReference>
<dbReference type="CDD" id="cd06261">
    <property type="entry name" value="TM_PBP2"/>
    <property type="match status" value="1"/>
</dbReference>
<dbReference type="SUPFAM" id="SSF161098">
    <property type="entry name" value="MetI-like"/>
    <property type="match status" value="1"/>
</dbReference>
<evidence type="ECO:0000256" key="1">
    <source>
        <dbReference type="ARBA" id="ARBA00004429"/>
    </source>
</evidence>
<organism evidence="10 11">
    <name type="scientific">Bosea massiliensis</name>
    <dbReference type="NCBI Taxonomy" id="151419"/>
    <lineage>
        <taxon>Bacteria</taxon>
        <taxon>Pseudomonadati</taxon>
        <taxon>Pseudomonadota</taxon>
        <taxon>Alphaproteobacteria</taxon>
        <taxon>Hyphomicrobiales</taxon>
        <taxon>Boseaceae</taxon>
        <taxon>Bosea</taxon>
    </lineage>
</organism>
<accession>A0ABW0P7Q4</accession>
<sequence length="368" mass="40198">MTAVVNSSRVERSPAIAQLRRRLAWARANLFARPIDVLLTSTIAAAAVALLWAIVPWAFIDAVWVGENRAACRPDAACWAFIVNRGGQFLYGFYPQPERWRVNAVFLIFAVSVFLLLRRDTPGKRVVAFFLLLVFPILGYVLLHGGVAGLSRVTTDKWGGLSLTLLLGVAGIVVSFPIAIVLALGRQSEMPLFRWASIAYIEICRGLPLIAVLFMARILLPYAFPVGSEFDPLALAVTGIILFESAYLAEVFRGGFQAIPKGQAEAAAAIGFGYWRTAIYVTLPQMLRVVVPGVVNNAIALVKNTTLVVILGLFEVLNIVAAGAADPDWLGLHAEGYVFVGLVFWGLCFAMSRYSQSLEREIKAAERQ</sequence>
<evidence type="ECO:0000256" key="5">
    <source>
        <dbReference type="ARBA" id="ARBA00022692"/>
    </source>
</evidence>
<evidence type="ECO:0000313" key="11">
    <source>
        <dbReference type="Proteomes" id="UP001596060"/>
    </source>
</evidence>
<feature type="transmembrane region" description="Helical" evidence="8">
    <location>
        <begin position="126"/>
        <end position="143"/>
    </location>
</feature>
<keyword evidence="5 8" id="KW-0812">Transmembrane</keyword>
<feature type="transmembrane region" description="Helical" evidence="8">
    <location>
        <begin position="100"/>
        <end position="117"/>
    </location>
</feature>
<evidence type="ECO:0000256" key="4">
    <source>
        <dbReference type="ARBA" id="ARBA00022475"/>
    </source>
</evidence>
<keyword evidence="3 8" id="KW-0813">Transport</keyword>
<comment type="similarity">
    <text evidence="2">Belongs to the binding-protein-dependent transport system permease family. HisMQ subfamily.</text>
</comment>
<evidence type="ECO:0000256" key="3">
    <source>
        <dbReference type="ARBA" id="ARBA00022448"/>
    </source>
</evidence>
<dbReference type="InterPro" id="IPR010065">
    <property type="entry name" value="AA_ABC_transptr_permease_3TM"/>
</dbReference>
<feature type="transmembrane region" description="Helical" evidence="8">
    <location>
        <begin position="230"/>
        <end position="249"/>
    </location>
</feature>
<feature type="transmembrane region" description="Helical" evidence="8">
    <location>
        <begin position="337"/>
        <end position="354"/>
    </location>
</feature>
<evidence type="ECO:0000256" key="8">
    <source>
        <dbReference type="RuleBase" id="RU363032"/>
    </source>
</evidence>
<gene>
    <name evidence="10" type="ORF">ACFPN9_16070</name>
</gene>
<feature type="transmembrane region" description="Helical" evidence="8">
    <location>
        <begin position="307"/>
        <end position="325"/>
    </location>
</feature>
<keyword evidence="7 8" id="KW-0472">Membrane</keyword>
<dbReference type="Pfam" id="PF00528">
    <property type="entry name" value="BPD_transp_1"/>
    <property type="match status" value="1"/>
</dbReference>
<feature type="transmembrane region" description="Helical" evidence="8">
    <location>
        <begin position="206"/>
        <end position="224"/>
    </location>
</feature>
<dbReference type="NCBIfam" id="TIGR01726">
    <property type="entry name" value="HEQRo_perm_3TM"/>
    <property type="match status" value="1"/>
</dbReference>
<dbReference type="Proteomes" id="UP001596060">
    <property type="component" value="Unassembled WGS sequence"/>
</dbReference>
<dbReference type="EMBL" id="JBHSLU010000050">
    <property type="protein sequence ID" value="MFC5506769.1"/>
    <property type="molecule type" value="Genomic_DNA"/>
</dbReference>
<dbReference type="InterPro" id="IPR035906">
    <property type="entry name" value="MetI-like_sf"/>
</dbReference>
<dbReference type="Gene3D" id="1.10.3720.10">
    <property type="entry name" value="MetI-like"/>
    <property type="match status" value="1"/>
</dbReference>
<evidence type="ECO:0000256" key="6">
    <source>
        <dbReference type="ARBA" id="ARBA00022989"/>
    </source>
</evidence>
<keyword evidence="11" id="KW-1185">Reference proteome</keyword>
<keyword evidence="4" id="KW-1003">Cell membrane</keyword>
<protein>
    <submittedName>
        <fullName evidence="10">Amino acid ABC transporter permease</fullName>
    </submittedName>
</protein>
<proteinExistence type="inferred from homology"/>
<dbReference type="RefSeq" id="WP_047580271.1">
    <property type="nucleotide sequence ID" value="NZ_JBHSLU010000050.1"/>
</dbReference>
<evidence type="ECO:0000256" key="7">
    <source>
        <dbReference type="ARBA" id="ARBA00023136"/>
    </source>
</evidence>
<dbReference type="InterPro" id="IPR000515">
    <property type="entry name" value="MetI-like"/>
</dbReference>
<feature type="transmembrane region" description="Helical" evidence="8">
    <location>
        <begin position="163"/>
        <end position="185"/>
    </location>
</feature>